<name>A0A0A3HUC7_9BACL</name>
<dbReference type="eggNOG" id="ENOG5032VDN">
    <property type="taxonomic scope" value="Bacteria"/>
</dbReference>
<proteinExistence type="predicted"/>
<dbReference type="Proteomes" id="UP000030408">
    <property type="component" value="Unassembled WGS sequence"/>
</dbReference>
<dbReference type="AlphaFoldDB" id="A0A0A3HUC7"/>
<keyword evidence="2" id="KW-1185">Reference proteome</keyword>
<sequence>MGNIYSAQNVAAYLIYELNGKNSFINSYSLQDLLAEIDKLWYKNFGHTAFKEETGSTSEGGYYVKEVFDAYKEFENRHLFLPAKEWHLEYGQFQLVLRPYAVPLFTAMELLLINDVLSEFHKYAAKRAS</sequence>
<dbReference type="OrthoDB" id="2452874at2"/>
<dbReference type="RefSeq" id="WP_036199642.1">
    <property type="nucleotide sequence ID" value="NZ_AVCY01000009.1"/>
</dbReference>
<reference evidence="1 2" key="1">
    <citation type="submission" date="2014-02" db="EMBL/GenBank/DDBJ databases">
        <title>Draft genome sequence of Lysinibacillus sinduriensis JCM 15800.</title>
        <authorList>
            <person name="Zhang F."/>
            <person name="Wang G."/>
            <person name="Zhang L."/>
        </authorList>
    </citation>
    <scope>NUCLEOTIDE SEQUENCE [LARGE SCALE GENOMIC DNA]</scope>
    <source>
        <strain evidence="1 2">JCM 15800</strain>
    </source>
</reference>
<protein>
    <submittedName>
        <fullName evidence="1">Uncharacterized protein</fullName>
    </submittedName>
</protein>
<organism evidence="1 2">
    <name type="scientific">Ureibacillus sinduriensis BLB-1 = JCM 15800</name>
    <dbReference type="NCBI Taxonomy" id="1384057"/>
    <lineage>
        <taxon>Bacteria</taxon>
        <taxon>Bacillati</taxon>
        <taxon>Bacillota</taxon>
        <taxon>Bacilli</taxon>
        <taxon>Bacillales</taxon>
        <taxon>Caryophanaceae</taxon>
        <taxon>Ureibacillus</taxon>
    </lineage>
</organism>
<evidence type="ECO:0000313" key="1">
    <source>
        <dbReference type="EMBL" id="KGR76059.1"/>
    </source>
</evidence>
<comment type="caution">
    <text evidence="1">The sequence shown here is derived from an EMBL/GenBank/DDBJ whole genome shotgun (WGS) entry which is preliminary data.</text>
</comment>
<evidence type="ECO:0000313" key="2">
    <source>
        <dbReference type="Proteomes" id="UP000030408"/>
    </source>
</evidence>
<accession>A0A0A3HUC7</accession>
<gene>
    <name evidence="1" type="ORF">CD33_07720</name>
</gene>
<dbReference type="EMBL" id="JPVO01000047">
    <property type="protein sequence ID" value="KGR76059.1"/>
    <property type="molecule type" value="Genomic_DNA"/>
</dbReference>